<feature type="transmembrane region" description="Helical" evidence="1">
    <location>
        <begin position="73"/>
        <end position="94"/>
    </location>
</feature>
<keyword evidence="1" id="KW-0812">Transmembrane</keyword>
<evidence type="ECO:0000256" key="1">
    <source>
        <dbReference type="SAM" id="Phobius"/>
    </source>
</evidence>
<keyword evidence="1" id="KW-0472">Membrane</keyword>
<dbReference type="AlphaFoldDB" id="F2E1C8"/>
<proteinExistence type="evidence at transcript level"/>
<protein>
    <submittedName>
        <fullName evidence="2">Predicted protein</fullName>
    </submittedName>
</protein>
<reference evidence="2" key="1">
    <citation type="journal article" date="2011" name="Plant Physiol.">
        <title>Comprehensive sequence analysis of 24,783 barley full-length cDNAs derived from 12 clone libraries.</title>
        <authorList>
            <person name="Matsumoto T."/>
            <person name="Tanaka T."/>
            <person name="Sakai H."/>
            <person name="Amano N."/>
            <person name="Kanamori H."/>
            <person name="Kurita K."/>
            <person name="Kikuta A."/>
            <person name="Kamiya K."/>
            <person name="Yamamoto M."/>
            <person name="Ikawa H."/>
            <person name="Fujii N."/>
            <person name="Hori K."/>
            <person name="Itoh T."/>
            <person name="Sato K."/>
        </authorList>
    </citation>
    <scope>NUCLEOTIDE SEQUENCE</scope>
    <source>
        <tissue evidence="2">Shoot and root</tissue>
    </source>
</reference>
<dbReference type="EMBL" id="AK369949">
    <property type="protein sequence ID" value="BAK01150.1"/>
    <property type="molecule type" value="mRNA"/>
</dbReference>
<keyword evidence="1" id="KW-1133">Transmembrane helix</keyword>
<sequence length="95" mass="10961">MLDKTAVRHSSKAGIERKRLMGGDCPKQVNVWAYPLQQNEFLLLYRLTYWLAEQADRLLPGERGEHPRINLRILSNPLVFAVLVALIVAFVRYVL</sequence>
<name>F2E1C8_HORVV</name>
<organism evidence="2">
    <name type="scientific">Hordeum vulgare subsp. vulgare</name>
    <name type="common">Domesticated barley</name>
    <dbReference type="NCBI Taxonomy" id="112509"/>
    <lineage>
        <taxon>Eukaryota</taxon>
        <taxon>Viridiplantae</taxon>
        <taxon>Streptophyta</taxon>
        <taxon>Embryophyta</taxon>
        <taxon>Tracheophyta</taxon>
        <taxon>Spermatophyta</taxon>
        <taxon>Magnoliopsida</taxon>
        <taxon>Liliopsida</taxon>
        <taxon>Poales</taxon>
        <taxon>Poaceae</taxon>
        <taxon>BOP clade</taxon>
        <taxon>Pooideae</taxon>
        <taxon>Triticodae</taxon>
        <taxon>Triticeae</taxon>
        <taxon>Hordeinae</taxon>
        <taxon>Hordeum</taxon>
    </lineage>
</organism>
<evidence type="ECO:0000313" key="2">
    <source>
        <dbReference type="EMBL" id="BAK01150.1"/>
    </source>
</evidence>
<accession>F2E1C8</accession>